<evidence type="ECO:0000256" key="1">
    <source>
        <dbReference type="ARBA" id="ARBA00004141"/>
    </source>
</evidence>
<keyword evidence="5 7" id="KW-1133">Transmembrane helix</keyword>
<sequence length="112" mass="12337">MNVANSSAMGIVTLLYYLGTVFLATLLGIFLVLMIHPGDPRLSSGAAAVEPQKLSAVDTILDLIRNMFPENIVVASFERSQTIQRKSVIIMENATEFEITRDVSRQRGINII</sequence>
<keyword evidence="3 7" id="KW-0813">Transport</keyword>
<proteinExistence type="inferred from homology"/>
<dbReference type="PANTHER" id="PTHR11958">
    <property type="entry name" value="SODIUM/DICARBOXYLATE SYMPORTER-RELATED"/>
    <property type="match status" value="1"/>
</dbReference>
<keyword evidence="6 7" id="KW-0472">Membrane</keyword>
<evidence type="ECO:0000256" key="6">
    <source>
        <dbReference type="ARBA" id="ARBA00023136"/>
    </source>
</evidence>
<name>A0AAN8EZW9_TRICO</name>
<keyword evidence="9" id="KW-1185">Reference proteome</keyword>
<dbReference type="GO" id="GO:0015175">
    <property type="term" value="F:neutral L-amino acid transmembrane transporter activity"/>
    <property type="evidence" value="ECO:0007669"/>
    <property type="project" value="TreeGrafter"/>
</dbReference>
<dbReference type="Proteomes" id="UP001331761">
    <property type="component" value="Unassembled WGS sequence"/>
</dbReference>
<dbReference type="Gene3D" id="1.10.3860.10">
    <property type="entry name" value="Sodium:dicarboxylate symporter"/>
    <property type="match status" value="1"/>
</dbReference>
<evidence type="ECO:0000256" key="2">
    <source>
        <dbReference type="ARBA" id="ARBA00006148"/>
    </source>
</evidence>
<dbReference type="InterPro" id="IPR036458">
    <property type="entry name" value="Na:dicarbo_symporter_sf"/>
</dbReference>
<keyword evidence="7" id="KW-0769">Symport</keyword>
<dbReference type="EMBL" id="WIXE01021983">
    <property type="protein sequence ID" value="KAK5967880.1"/>
    <property type="molecule type" value="Genomic_DNA"/>
</dbReference>
<comment type="subcellular location">
    <subcellularLocation>
        <location evidence="1 7">Membrane</location>
        <topology evidence="1 7">Multi-pass membrane protein</topology>
    </subcellularLocation>
</comment>
<dbReference type="GO" id="GO:0005313">
    <property type="term" value="F:L-glutamate transmembrane transporter activity"/>
    <property type="evidence" value="ECO:0007669"/>
    <property type="project" value="TreeGrafter"/>
</dbReference>
<dbReference type="InterPro" id="IPR050746">
    <property type="entry name" value="DAACS"/>
</dbReference>
<evidence type="ECO:0000256" key="3">
    <source>
        <dbReference type="ARBA" id="ARBA00022448"/>
    </source>
</evidence>
<dbReference type="SUPFAM" id="SSF118215">
    <property type="entry name" value="Proton glutamate symport protein"/>
    <property type="match status" value="1"/>
</dbReference>
<dbReference type="InterPro" id="IPR001991">
    <property type="entry name" value="Na-dicarboxylate_symporter"/>
</dbReference>
<evidence type="ECO:0000256" key="4">
    <source>
        <dbReference type="ARBA" id="ARBA00022692"/>
    </source>
</evidence>
<organism evidence="8 9">
    <name type="scientific">Trichostrongylus colubriformis</name>
    <name type="common">Black scour worm</name>
    <dbReference type="NCBI Taxonomy" id="6319"/>
    <lineage>
        <taxon>Eukaryota</taxon>
        <taxon>Metazoa</taxon>
        <taxon>Ecdysozoa</taxon>
        <taxon>Nematoda</taxon>
        <taxon>Chromadorea</taxon>
        <taxon>Rhabditida</taxon>
        <taxon>Rhabditina</taxon>
        <taxon>Rhabditomorpha</taxon>
        <taxon>Strongyloidea</taxon>
        <taxon>Trichostrongylidae</taxon>
        <taxon>Trichostrongylus</taxon>
    </lineage>
</organism>
<evidence type="ECO:0000313" key="8">
    <source>
        <dbReference type="EMBL" id="KAK5967880.1"/>
    </source>
</evidence>
<dbReference type="PANTHER" id="PTHR11958:SF99">
    <property type="entry name" value="SODIUM-DEPENDENT EXCITATORY AMINO ACID TRANSPORTER GLT-6-RELATED"/>
    <property type="match status" value="1"/>
</dbReference>
<dbReference type="GO" id="GO:0005886">
    <property type="term" value="C:plasma membrane"/>
    <property type="evidence" value="ECO:0007669"/>
    <property type="project" value="TreeGrafter"/>
</dbReference>
<dbReference type="Pfam" id="PF00375">
    <property type="entry name" value="SDF"/>
    <property type="match status" value="1"/>
</dbReference>
<feature type="non-terminal residue" evidence="8">
    <location>
        <position position="112"/>
    </location>
</feature>
<protein>
    <recommendedName>
        <fullName evidence="7">Amino acid transporter</fullName>
    </recommendedName>
</protein>
<evidence type="ECO:0000313" key="9">
    <source>
        <dbReference type="Proteomes" id="UP001331761"/>
    </source>
</evidence>
<reference evidence="8 9" key="1">
    <citation type="submission" date="2019-10" db="EMBL/GenBank/DDBJ databases">
        <title>Assembly and Annotation for the nematode Trichostrongylus colubriformis.</title>
        <authorList>
            <person name="Martin J."/>
        </authorList>
    </citation>
    <scope>NUCLEOTIDE SEQUENCE [LARGE SCALE GENOMIC DNA]</scope>
    <source>
        <strain evidence="8">G859</strain>
        <tissue evidence="8">Whole worm</tissue>
    </source>
</reference>
<dbReference type="GO" id="GO:0015501">
    <property type="term" value="F:glutamate:sodium symporter activity"/>
    <property type="evidence" value="ECO:0007669"/>
    <property type="project" value="TreeGrafter"/>
</dbReference>
<evidence type="ECO:0000256" key="7">
    <source>
        <dbReference type="RuleBase" id="RU361216"/>
    </source>
</evidence>
<gene>
    <name evidence="8" type="ORF">GCK32_020513</name>
</gene>
<keyword evidence="4 7" id="KW-0812">Transmembrane</keyword>
<dbReference type="PRINTS" id="PR00173">
    <property type="entry name" value="EDTRNSPORT"/>
</dbReference>
<comment type="caution">
    <text evidence="8">The sequence shown here is derived from an EMBL/GenBank/DDBJ whole genome shotgun (WGS) entry which is preliminary data.</text>
</comment>
<dbReference type="AlphaFoldDB" id="A0AAN8EZW9"/>
<feature type="transmembrane region" description="Helical" evidence="7">
    <location>
        <begin position="14"/>
        <end position="35"/>
    </location>
</feature>
<comment type="caution">
    <text evidence="7">Lacks conserved residue(s) required for the propagation of feature annotation.</text>
</comment>
<comment type="similarity">
    <text evidence="2 7">Belongs to the dicarboxylate/amino acid:cation symporter (DAACS) (TC 2.A.23) family.</text>
</comment>
<evidence type="ECO:0000256" key="5">
    <source>
        <dbReference type="ARBA" id="ARBA00022989"/>
    </source>
</evidence>
<accession>A0AAN8EZW9</accession>